<comment type="caution">
    <text evidence="3">The sequence shown here is derived from an EMBL/GenBank/DDBJ whole genome shotgun (WGS) entry which is preliminary data.</text>
</comment>
<evidence type="ECO:0000313" key="3">
    <source>
        <dbReference type="EMBL" id="KAG5277432.1"/>
    </source>
</evidence>
<accession>A0AAV6GVN1</accession>
<feature type="domain" description="Tudor" evidence="2">
    <location>
        <begin position="525"/>
        <end position="583"/>
    </location>
</feature>
<dbReference type="EMBL" id="JADWDJ010000008">
    <property type="protein sequence ID" value="KAG5277432.1"/>
    <property type="molecule type" value="Genomic_DNA"/>
</dbReference>
<proteinExistence type="predicted"/>
<feature type="compositionally biased region" description="Basic and acidic residues" evidence="1">
    <location>
        <begin position="1412"/>
        <end position="1423"/>
    </location>
</feature>
<evidence type="ECO:0000259" key="2">
    <source>
        <dbReference type="PROSITE" id="PS50304"/>
    </source>
</evidence>
<dbReference type="Gene3D" id="2.40.50.90">
    <property type="match status" value="5"/>
</dbReference>
<feature type="domain" description="Tudor" evidence="2">
    <location>
        <begin position="72"/>
        <end position="130"/>
    </location>
</feature>
<feature type="domain" description="Tudor" evidence="2">
    <location>
        <begin position="986"/>
        <end position="1045"/>
    </location>
</feature>
<feature type="compositionally biased region" description="Basic and acidic residues" evidence="1">
    <location>
        <begin position="1144"/>
        <end position="1176"/>
    </location>
</feature>
<dbReference type="FunFam" id="2.30.30.140:FF:000018">
    <property type="entry name" value="Serine/threonine-protein kinase 31"/>
    <property type="match status" value="2"/>
</dbReference>
<dbReference type="PANTHER" id="PTHR22948:SF7">
    <property type="entry name" value="TUDOR DOMAIN-CONTAINING PROTEIN 15"/>
    <property type="match status" value="1"/>
</dbReference>
<evidence type="ECO:0000313" key="4">
    <source>
        <dbReference type="Proteomes" id="UP000823561"/>
    </source>
</evidence>
<dbReference type="InterPro" id="IPR002999">
    <property type="entry name" value="Tudor"/>
</dbReference>
<dbReference type="SUPFAM" id="SSF63748">
    <property type="entry name" value="Tudor/PWWP/MBT"/>
    <property type="match status" value="8"/>
</dbReference>
<dbReference type="SMART" id="SM00333">
    <property type="entry name" value="TUDOR"/>
    <property type="match status" value="8"/>
</dbReference>
<protein>
    <recommendedName>
        <fullName evidence="2">Tudor domain-containing protein</fullName>
    </recommendedName>
</protein>
<feature type="compositionally biased region" description="Low complexity" evidence="1">
    <location>
        <begin position="1400"/>
        <end position="1411"/>
    </location>
</feature>
<organism evidence="3 4">
    <name type="scientific">Alosa alosa</name>
    <name type="common">allis shad</name>
    <dbReference type="NCBI Taxonomy" id="278164"/>
    <lineage>
        <taxon>Eukaryota</taxon>
        <taxon>Metazoa</taxon>
        <taxon>Chordata</taxon>
        <taxon>Craniata</taxon>
        <taxon>Vertebrata</taxon>
        <taxon>Euteleostomi</taxon>
        <taxon>Actinopterygii</taxon>
        <taxon>Neopterygii</taxon>
        <taxon>Teleostei</taxon>
        <taxon>Clupei</taxon>
        <taxon>Clupeiformes</taxon>
        <taxon>Clupeoidei</taxon>
        <taxon>Clupeidae</taxon>
        <taxon>Alosa</taxon>
    </lineage>
</organism>
<dbReference type="Proteomes" id="UP000823561">
    <property type="component" value="Chromosome 8"/>
</dbReference>
<dbReference type="InterPro" id="IPR047450">
    <property type="entry name" value="Tudor_TDRD15_rpt1"/>
</dbReference>
<feature type="region of interest" description="Disordered" evidence="1">
    <location>
        <begin position="2005"/>
        <end position="2032"/>
    </location>
</feature>
<dbReference type="Gene3D" id="2.30.30.140">
    <property type="match status" value="8"/>
</dbReference>
<feature type="region of interest" description="Disordered" evidence="1">
    <location>
        <begin position="1947"/>
        <end position="1973"/>
    </location>
</feature>
<feature type="region of interest" description="Disordered" evidence="1">
    <location>
        <begin position="1118"/>
        <end position="1198"/>
    </location>
</feature>
<dbReference type="PROSITE" id="PS50304">
    <property type="entry name" value="TUDOR"/>
    <property type="match status" value="7"/>
</dbReference>
<feature type="domain" description="Tudor" evidence="2">
    <location>
        <begin position="309"/>
        <end position="367"/>
    </location>
</feature>
<dbReference type="CDD" id="cd20436">
    <property type="entry name" value="Tudor_TDRD15_rpt1"/>
    <property type="match status" value="1"/>
</dbReference>
<feature type="domain" description="Tudor" evidence="2">
    <location>
        <begin position="775"/>
        <end position="833"/>
    </location>
</feature>
<feature type="compositionally biased region" description="Polar residues" evidence="1">
    <location>
        <begin position="1430"/>
        <end position="1440"/>
    </location>
</feature>
<feature type="region of interest" description="Disordered" evidence="1">
    <location>
        <begin position="1706"/>
        <end position="1737"/>
    </location>
</feature>
<feature type="compositionally biased region" description="Basic and acidic residues" evidence="1">
    <location>
        <begin position="1706"/>
        <end position="1718"/>
    </location>
</feature>
<feature type="domain" description="Tudor" evidence="2">
    <location>
        <begin position="1582"/>
        <end position="1641"/>
    </location>
</feature>
<keyword evidence="4" id="KW-1185">Reference proteome</keyword>
<evidence type="ECO:0000256" key="1">
    <source>
        <dbReference type="SAM" id="MobiDB-lite"/>
    </source>
</evidence>
<dbReference type="InterPro" id="IPR050621">
    <property type="entry name" value="Tudor_domain_containing"/>
</dbReference>
<sequence>MFSVPSPDKRSQDSPEVTAPSAEWSVEIKLTHVDCNPADILVHFQGQYVSTCELDYNILRVEIQNAEKVRGPVDVGRLCLVEDDLTGRWYRGRVQNKQKDLFDVFLIDHGNVLSISDNHLACASEELLMLPPKIVCGFFANVLPVGECWTPQTGKYFSSLMGSFINGYIHALLPHKVLILESPTITNDLSKLNFGRSVDTGTFLLFVEMLTEVPIRPDCEQIPDLLIKNQIGQGLSFKPPCVQGVENILSCCGPKQTVGEMVKVRLSAAVNPSAFYCQMICVEEELKLMSEKLALLCDSKTENIRDAPEGNLGLLCAVKGKDEKWHRGYVQFLPVNSQVRVLFVDYGYCELIKVKNICPLPSDFLMKPILAFPCALSSVTQENEDLKKEQRDLLMKGLLGSALSVKINDFDKEHNFYHVTLCSVEVDPEVKTEVTPDIVAQTSKVHDHNMTIPLRCTNETRIIPSNIPKEDFEVGAVFEGYVEHVLSPGNFWIRTAKRNQDFEHLMNTLADYISTLQQEEDLLENPVPGTLCLAMYEKDLHYYRAIVTDILENGAEVFFADFGNTEKVPSWLIKKLPESFTTEPEFVLSCALAHVLPVEDVWTETATKYFRRTVSNKALEIHIIHKTNDRYLVDLHEIGTLNKESLGLRMTNENIALYWKYTPTTVYSVSVGEDSKKCKTKALKPKALNKKIKERTQEKVTEKECTIKEKAENQKPGIPNKLKMQRFKPGEELTVRCCNLASPSDFWCQRESQISNLTKLMEEMQVFYQTHEMPLMPGEVLCAVKLVEDGKWYRGCLLSRKLIQCQVALVDYGLVIQEQMTNLQTLPPEFNQLEGQSFRCSLYNLIEPTDGKSWSNEASHSLKEFVFEKSVSLKCTIHAELYVKNIGLCNVVDLHTTSEQATTFLVKQGLAVKVQPLKPLIPTAYPVSFMYSSFGLTPGSKEKIYVTHVASPWEIYCQLCRNEEAIEKLMETIAKESGETLCSKSAVKPGSLCLAKYSEDGKWYRGISKPVLSNELLNVFFVDYGNKQIVEKSNVKPLEHSTTDLLMAPMQALKCSLANNPKGETLAEVNTWLENISLNKPVQATFMAKDKDGTFSVDMFDGDTHINEKIREVISAHEVREKGSATDNANTERVPPQNQRTVRAVHDPGHNKRSPDKPELKKVFNRDHKSFKHPESRSPTTPRKQPENKTTGSKKRDCEQLLQSQDCDLALPKLDSLPEIKVKSGFMGVGFASHVNSINSFFIQMQEDEANILKMGEDLNCSSFKEKAQNVKSELHNGDLIAAEFEEDGALYRAVVTDASKRHFSIEFIDYGNVATVDQSKVYRLTSEFLSQPRLCIPCSLVKTHSLVNHPSFEAVLKDKPFEVEFIRLTGTHWEVKMDLKEFKQSEHDTEMGKEVTQASNESSSSCQSESGNKHETEFREPNESMVVQEKSQLNRQPISGRTRRRRTTYVKRHGYVLMQRKTKKQHQKLPSNVYTNPTALQVNPPDLVTSMSLGTHLPERAPSVLDIVPNKKGPFSISPAKNREIPQLIAREGQTEEGNLLTVLENGELYIQLKSSVAQLVALENLIDESEPECHFVPVKDVAEGLKCLTKSVNDQWRRAVVRHVWIEQKKCTVQFLDYGSTEEISVGCLKHLRDDVSQMPEQAIYCKWNGCGAPITMLKEILSPLVGQTIKLMFVSYSEALELWSVEIFMNELLIQQKRTQYYDHGEEQRSHDSSSHKHLAQTKESATEQENQPRELFMDPVTIGQEYSGFVAAVTNPGEFYIALEDQDHNVITTAVSDALESLPDLLSTLPDAHLIPGAACLIRHKDTKKWCRAEILHVDGASVVMNLVDYGVCTHILQEHRGKLKILPAELARLPKVIYPCLLRGIKPADDGQWSDCAVIFFQEFICHRNLKIFFRQCISEMQWEVDILMDGVCLAKALVDADHALYIDLMLGLRFEQEHSQNLRSSPERQVTSHLADTPDSKNLGTNDELTVEIPELTPEGADLLADQKEMEGNALALWRSEKNGSISNSTKESTETNTGVKQCILQ</sequence>
<feature type="compositionally biased region" description="Basic and acidic residues" evidence="1">
    <location>
        <begin position="1385"/>
        <end position="1394"/>
    </location>
</feature>
<feature type="domain" description="Tudor" evidence="2">
    <location>
        <begin position="1274"/>
        <end position="1332"/>
    </location>
</feature>
<feature type="region of interest" description="Disordered" evidence="1">
    <location>
        <begin position="1385"/>
        <end position="1443"/>
    </location>
</feature>
<reference evidence="3" key="1">
    <citation type="submission" date="2020-10" db="EMBL/GenBank/DDBJ databases">
        <title>Chromosome-scale genome assembly of the Allis shad, Alosa alosa.</title>
        <authorList>
            <person name="Margot Z."/>
            <person name="Christophe K."/>
            <person name="Cabau C."/>
            <person name="Louis A."/>
            <person name="Berthelot C."/>
            <person name="Parey E."/>
            <person name="Roest Crollius H."/>
            <person name="Montfort J."/>
            <person name="Robinson-Rechavi M."/>
            <person name="Bucao C."/>
            <person name="Bouchez O."/>
            <person name="Gislard M."/>
            <person name="Lluch J."/>
            <person name="Milhes M."/>
            <person name="Lampietro C."/>
            <person name="Lopez Roques C."/>
            <person name="Donnadieu C."/>
            <person name="Braasch I."/>
            <person name="Desvignes T."/>
            <person name="Postlethwait J."/>
            <person name="Bobe J."/>
            <person name="Guiguen Y."/>
        </authorList>
    </citation>
    <scope>NUCLEOTIDE SEQUENCE</scope>
    <source>
        <strain evidence="3">M-15738</strain>
        <tissue evidence="3">Blood</tissue>
    </source>
</reference>
<feature type="compositionally biased region" description="Polar residues" evidence="1">
    <location>
        <begin position="1177"/>
        <end position="1191"/>
    </location>
</feature>
<dbReference type="Pfam" id="PF00567">
    <property type="entry name" value="TUDOR"/>
    <property type="match status" value="8"/>
</dbReference>
<feature type="compositionally biased region" description="Low complexity" evidence="1">
    <location>
        <begin position="2011"/>
        <end position="2024"/>
    </location>
</feature>
<dbReference type="InterPro" id="IPR035437">
    <property type="entry name" value="SNase_OB-fold_sf"/>
</dbReference>
<dbReference type="PANTHER" id="PTHR22948">
    <property type="entry name" value="TUDOR DOMAIN CONTAINING PROTEIN"/>
    <property type="match status" value="1"/>
</dbReference>
<name>A0AAV6GVN1_9TELE</name>
<gene>
    <name evidence="3" type="ORF">AALO_G00117550</name>
</gene>
<feature type="compositionally biased region" description="Polar residues" evidence="1">
    <location>
        <begin position="1125"/>
        <end position="1141"/>
    </location>
</feature>